<feature type="domain" description="Amidohydrolase 3" evidence="1">
    <location>
        <begin position="391"/>
        <end position="543"/>
    </location>
</feature>
<comment type="caution">
    <text evidence="2">The sequence shown here is derived from an EMBL/GenBank/DDBJ whole genome shotgun (WGS) entry which is preliminary data.</text>
</comment>
<dbReference type="InterPro" id="IPR032466">
    <property type="entry name" value="Metal_Hydrolase"/>
</dbReference>
<dbReference type="Pfam" id="PF07969">
    <property type="entry name" value="Amidohydro_3"/>
    <property type="match status" value="1"/>
</dbReference>
<dbReference type="InterPro" id="IPR011059">
    <property type="entry name" value="Metal-dep_hydrolase_composite"/>
</dbReference>
<dbReference type="InterPro" id="IPR050378">
    <property type="entry name" value="Metallo-dep_Hydrolases_sf"/>
</dbReference>
<evidence type="ECO:0000313" key="2">
    <source>
        <dbReference type="EMBL" id="MXP29262.1"/>
    </source>
</evidence>
<organism evidence="2 3">
    <name type="scientific">Qipengyuania algicida</name>
    <dbReference type="NCBI Taxonomy" id="1836209"/>
    <lineage>
        <taxon>Bacteria</taxon>
        <taxon>Pseudomonadati</taxon>
        <taxon>Pseudomonadota</taxon>
        <taxon>Alphaproteobacteria</taxon>
        <taxon>Sphingomonadales</taxon>
        <taxon>Erythrobacteraceae</taxon>
        <taxon>Qipengyuania</taxon>
    </lineage>
</organism>
<accession>A0A845AFE5</accession>
<sequence>MDITPTFAELRRGNEQGRVQPCPAGVFDLPLISARHRGPFHASIAVIAIGLLGGIAAHAAPSPTVDVLIEGGTIYDGSGKAPFVGDVALVGDHITYVGPHRAIEATKTIKAKGMIVTPGFIDAHTHADVFLEAPTRAERVNAAWLDQGVSTVVVGVDGGGTPDVTDYASKLTKARVGTNVIPFVGFGAVRSRVLGQADRAPTAKELGEMKQLVANAMCEGARGFSTGLFYAPQSFAKTDEVIAVAKEAAKRGGMYDTHQRDESSYTIGLLNSVKEVLRIGREAGMPVHFAHIKALGVDVQGEAPQVIALIDAARKEGLKVTADQYPWLASGTSVDASLLPVWANDGGSKALAKRLDDPLQLAKIKKAMVENLRRRGGASSMLLTSQDEPWTGKTLAQMAEVWRISPIDAAVKIMRTSLAKGGGGMDVASFNMAESDVELFMKQPWVVTSSDGSNGHPRMFATFPKKYRKYVLDNHTLTLGQFIRQSTGKTADIYGIEKRGYLKPGNFADVLVFDPKTYAPRATYVHPRELSVGVKALFVNGKLAVSDSKTTGATAGRVLLRKSVPDCP</sequence>
<proteinExistence type="predicted"/>
<dbReference type="GO" id="GO:0016810">
    <property type="term" value="F:hydrolase activity, acting on carbon-nitrogen (but not peptide) bonds"/>
    <property type="evidence" value="ECO:0007669"/>
    <property type="project" value="InterPro"/>
</dbReference>
<name>A0A845AFE5_9SPHN</name>
<dbReference type="SUPFAM" id="SSF51338">
    <property type="entry name" value="Composite domain of metallo-dependent hydrolases"/>
    <property type="match status" value="1"/>
</dbReference>
<reference evidence="2 3" key="1">
    <citation type="submission" date="2019-12" db="EMBL/GenBank/DDBJ databases">
        <title>Genomic-based taxomic classification of the family Erythrobacteraceae.</title>
        <authorList>
            <person name="Xu L."/>
        </authorList>
    </citation>
    <scope>NUCLEOTIDE SEQUENCE [LARGE SCALE GENOMIC DNA]</scope>
    <source>
        <strain evidence="2 3">KEMB 9005-328</strain>
    </source>
</reference>
<dbReference type="PANTHER" id="PTHR11647:SF1">
    <property type="entry name" value="COLLAPSIN RESPONSE MEDIATOR PROTEIN"/>
    <property type="match status" value="1"/>
</dbReference>
<gene>
    <name evidence="2" type="ORF">GRI58_10565</name>
</gene>
<evidence type="ECO:0000259" key="1">
    <source>
        <dbReference type="Pfam" id="PF07969"/>
    </source>
</evidence>
<keyword evidence="2" id="KW-0378">Hydrolase</keyword>
<dbReference type="InterPro" id="IPR013108">
    <property type="entry name" value="Amidohydro_3"/>
</dbReference>
<dbReference type="Proteomes" id="UP000439780">
    <property type="component" value="Unassembled WGS sequence"/>
</dbReference>
<dbReference type="Gene3D" id="3.20.20.140">
    <property type="entry name" value="Metal-dependent hydrolases"/>
    <property type="match status" value="2"/>
</dbReference>
<protein>
    <submittedName>
        <fullName evidence="2">Amidohydrolase family protein</fullName>
    </submittedName>
</protein>
<dbReference type="OrthoDB" id="9766983at2"/>
<evidence type="ECO:0000313" key="3">
    <source>
        <dbReference type="Proteomes" id="UP000439780"/>
    </source>
</evidence>
<dbReference type="EMBL" id="WTYA01000007">
    <property type="protein sequence ID" value="MXP29262.1"/>
    <property type="molecule type" value="Genomic_DNA"/>
</dbReference>
<dbReference type="AlphaFoldDB" id="A0A845AFE5"/>
<dbReference type="SUPFAM" id="SSF51556">
    <property type="entry name" value="Metallo-dependent hydrolases"/>
    <property type="match status" value="1"/>
</dbReference>
<keyword evidence="3" id="KW-1185">Reference proteome</keyword>
<dbReference type="PANTHER" id="PTHR11647">
    <property type="entry name" value="HYDRANTOINASE/DIHYDROPYRIMIDINASE FAMILY MEMBER"/>
    <property type="match status" value="1"/>
</dbReference>